<organism evidence="1 2">
    <name type="scientific">Gottfriedia acidiceleris</name>
    <dbReference type="NCBI Taxonomy" id="371036"/>
    <lineage>
        <taxon>Bacteria</taxon>
        <taxon>Bacillati</taxon>
        <taxon>Bacillota</taxon>
        <taxon>Bacilli</taxon>
        <taxon>Bacillales</taxon>
        <taxon>Bacillaceae</taxon>
        <taxon>Gottfriedia</taxon>
    </lineage>
</organism>
<dbReference type="Proteomes" id="UP000830639">
    <property type="component" value="Chromosome"/>
</dbReference>
<proteinExistence type="predicted"/>
<accession>A0ABY4JF27</accession>
<protein>
    <submittedName>
        <fullName evidence="1">Uncharacterized protein</fullName>
    </submittedName>
</protein>
<evidence type="ECO:0000313" key="1">
    <source>
        <dbReference type="EMBL" id="UPM52444.1"/>
    </source>
</evidence>
<keyword evidence="2" id="KW-1185">Reference proteome</keyword>
<name>A0ABY4JF27_9BACI</name>
<sequence>MGLRGKKRQKGYTLKYCAGKDKLPYLYIWEKHKSELTQMKRKEKGNTNSYYEWVSLGRIDKERAQKYLDEIRNELLNNKIIRHNDGSAPVISNDMTNQLIDLQQLFNGVQIGLES</sequence>
<dbReference type="EMBL" id="CP096034">
    <property type="protein sequence ID" value="UPM52444.1"/>
    <property type="molecule type" value="Genomic_DNA"/>
</dbReference>
<gene>
    <name evidence="1" type="ORF">MY490_11365</name>
</gene>
<evidence type="ECO:0000313" key="2">
    <source>
        <dbReference type="Proteomes" id="UP000830639"/>
    </source>
</evidence>
<dbReference type="RefSeq" id="WP_248265817.1">
    <property type="nucleotide sequence ID" value="NZ_CP096034.1"/>
</dbReference>
<reference evidence="1 2" key="1">
    <citation type="submission" date="2022-04" db="EMBL/GenBank/DDBJ databases">
        <title>Mechanism of arsenic methylation and mitigation arsenic toxicity by Bacillus sp. LH14 from an Arsenic-Contaminated Paddy Soil.</title>
        <authorList>
            <person name="Wang D."/>
        </authorList>
    </citation>
    <scope>NUCLEOTIDE SEQUENCE [LARGE SCALE GENOMIC DNA]</scope>
    <source>
        <strain evidence="1 2">LH14</strain>
    </source>
</reference>